<proteinExistence type="predicted"/>
<feature type="transmembrane region" description="Helical" evidence="1">
    <location>
        <begin position="30"/>
        <end position="51"/>
    </location>
</feature>
<evidence type="ECO:0000313" key="4">
    <source>
        <dbReference type="WBParaSite" id="EgrG_000734600"/>
    </source>
</evidence>
<reference evidence="2 3" key="1">
    <citation type="journal article" date="2013" name="Nature">
        <title>The genomes of four tapeworm species reveal adaptations to parasitism.</title>
        <authorList>
            <person name="Tsai I.J."/>
            <person name="Zarowiecki M."/>
            <person name="Holroyd N."/>
            <person name="Garciarrubio A."/>
            <person name="Sanchez-Flores A."/>
            <person name="Brooks K.L."/>
            <person name="Tracey A."/>
            <person name="Bobes R.J."/>
            <person name="Fragoso G."/>
            <person name="Sciutto E."/>
            <person name="Aslett M."/>
            <person name="Beasley H."/>
            <person name="Bennett H.M."/>
            <person name="Cai J."/>
            <person name="Camicia F."/>
            <person name="Clark R."/>
            <person name="Cucher M."/>
            <person name="De Silva N."/>
            <person name="Day T.A."/>
            <person name="Deplazes P."/>
            <person name="Estrada K."/>
            <person name="Fernandez C."/>
            <person name="Holland P.W."/>
            <person name="Hou J."/>
            <person name="Hu S."/>
            <person name="Huckvale T."/>
            <person name="Hung S.S."/>
            <person name="Kamenetzky L."/>
            <person name="Keane J.A."/>
            <person name="Kiss F."/>
            <person name="Koziol U."/>
            <person name="Lambert O."/>
            <person name="Liu K."/>
            <person name="Luo X."/>
            <person name="Luo Y."/>
            <person name="Macchiaroli N."/>
            <person name="Nichol S."/>
            <person name="Paps J."/>
            <person name="Parkinson J."/>
            <person name="Pouchkina-Stantcheva N."/>
            <person name="Riddiford N."/>
            <person name="Rosenzvit M."/>
            <person name="Salinas G."/>
            <person name="Wasmuth J.D."/>
            <person name="Zamanian M."/>
            <person name="Zheng Y."/>
            <person name="Cai X."/>
            <person name="Soberon X."/>
            <person name="Olson P.D."/>
            <person name="Laclette J.P."/>
            <person name="Brehm K."/>
            <person name="Berriman M."/>
            <person name="Garciarrubio A."/>
            <person name="Bobes R.J."/>
            <person name="Fragoso G."/>
            <person name="Sanchez-Flores A."/>
            <person name="Estrada K."/>
            <person name="Cevallos M.A."/>
            <person name="Morett E."/>
            <person name="Gonzalez V."/>
            <person name="Portillo T."/>
            <person name="Ochoa-Leyva A."/>
            <person name="Jose M.V."/>
            <person name="Sciutto E."/>
            <person name="Landa A."/>
            <person name="Jimenez L."/>
            <person name="Valdes V."/>
            <person name="Carrero J.C."/>
            <person name="Larralde C."/>
            <person name="Morales-Montor J."/>
            <person name="Limon-Lason J."/>
            <person name="Soberon X."/>
            <person name="Laclette J.P."/>
        </authorList>
    </citation>
    <scope>NUCLEOTIDE SEQUENCE [LARGE SCALE GENOMIC DNA]</scope>
</reference>
<protein>
    <submittedName>
        <fullName evidence="2 4">Expressed protein</fullName>
    </submittedName>
</protein>
<gene>
    <name evidence="2" type="ORF">EgrG_000734600</name>
</gene>
<dbReference type="Proteomes" id="UP000492820">
    <property type="component" value="Unassembled WGS sequence"/>
</dbReference>
<reference evidence="2" key="2">
    <citation type="submission" date="2014-06" db="EMBL/GenBank/DDBJ databases">
        <authorList>
            <person name="Aslett M."/>
        </authorList>
    </citation>
    <scope>NUCLEOTIDE SEQUENCE</scope>
</reference>
<sequence>MKYFRRLPSPVTYHCHTVGHIQTPRSQVPCLLLIFFSLPTLIISLSYLAIFGPSDDVSSLSLSLCLAGRIAYFTGDRVSLLKPSTRLSVSAHFLLPLLLGHLISFSMA</sequence>
<evidence type="ECO:0000256" key="1">
    <source>
        <dbReference type="SAM" id="Phobius"/>
    </source>
</evidence>
<keyword evidence="1" id="KW-1133">Transmembrane helix</keyword>
<evidence type="ECO:0000313" key="2">
    <source>
        <dbReference type="EMBL" id="CDS24232.1"/>
    </source>
</evidence>
<dbReference type="AlphaFoldDB" id="A0A068WWL8"/>
<reference evidence="4" key="3">
    <citation type="submission" date="2020-10" db="UniProtKB">
        <authorList>
            <consortium name="WormBaseParasite"/>
        </authorList>
    </citation>
    <scope>IDENTIFICATION</scope>
</reference>
<dbReference type="EMBL" id="LK028600">
    <property type="protein sequence ID" value="CDS24232.1"/>
    <property type="molecule type" value="Genomic_DNA"/>
</dbReference>
<organism evidence="2">
    <name type="scientific">Echinococcus granulosus</name>
    <name type="common">Hydatid tapeworm</name>
    <dbReference type="NCBI Taxonomy" id="6210"/>
    <lineage>
        <taxon>Eukaryota</taxon>
        <taxon>Metazoa</taxon>
        <taxon>Spiralia</taxon>
        <taxon>Lophotrochozoa</taxon>
        <taxon>Platyhelminthes</taxon>
        <taxon>Cestoda</taxon>
        <taxon>Eucestoda</taxon>
        <taxon>Cyclophyllidea</taxon>
        <taxon>Taeniidae</taxon>
        <taxon>Echinococcus</taxon>
        <taxon>Echinococcus granulosus group</taxon>
    </lineage>
</organism>
<keyword evidence="1" id="KW-0472">Membrane</keyword>
<feature type="transmembrane region" description="Helical" evidence="1">
    <location>
        <begin position="87"/>
        <end position="107"/>
    </location>
</feature>
<dbReference type="WBParaSite" id="EgrG_000734600">
    <property type="protein sequence ID" value="EgrG_000734600"/>
    <property type="gene ID" value="EgrG_000734600"/>
</dbReference>
<name>A0A068WWL8_ECHGR</name>
<keyword evidence="1" id="KW-0812">Transmembrane</keyword>
<evidence type="ECO:0000313" key="3">
    <source>
        <dbReference type="Proteomes" id="UP000492820"/>
    </source>
</evidence>
<accession>A0A068WWL8</accession>